<accession>A0AA97F8U2</accession>
<evidence type="ECO:0000259" key="1">
    <source>
        <dbReference type="Pfam" id="PF03886"/>
    </source>
</evidence>
<reference evidence="2 3" key="1">
    <citation type="submission" date="2023-10" db="EMBL/GenBank/DDBJ databases">
        <title>Complete genome sequence of a Sphingomonadaceae bacterium.</title>
        <authorList>
            <person name="Yan C."/>
        </authorList>
    </citation>
    <scope>NUCLEOTIDE SEQUENCE [LARGE SCALE GENOMIC DNA]</scope>
    <source>
        <strain evidence="2 3">SCSIO 66989</strain>
    </source>
</reference>
<dbReference type="Gene3D" id="3.40.50.10610">
    <property type="entry name" value="ABC-type transport auxiliary lipoprotein component"/>
    <property type="match status" value="1"/>
</dbReference>
<dbReference type="Pfam" id="PF03886">
    <property type="entry name" value="ABC_trans_aux"/>
    <property type="match status" value="1"/>
</dbReference>
<dbReference type="EMBL" id="CP136594">
    <property type="protein sequence ID" value="WOE75162.1"/>
    <property type="molecule type" value="Genomic_DNA"/>
</dbReference>
<keyword evidence="3" id="KW-1185">Reference proteome</keyword>
<evidence type="ECO:0000313" key="2">
    <source>
        <dbReference type="EMBL" id="WOE75162.1"/>
    </source>
</evidence>
<dbReference type="Proteomes" id="UP001302429">
    <property type="component" value="Chromosome"/>
</dbReference>
<keyword evidence="2" id="KW-0449">Lipoprotein</keyword>
<name>A0AA97F8U2_9SPHN</name>
<protein>
    <submittedName>
        <fullName evidence="2">ABC-type transport auxiliary lipoprotein family protein</fullName>
    </submittedName>
</protein>
<dbReference type="KEGG" id="acoa:RB602_00130"/>
<dbReference type="RefSeq" id="WP_317081823.1">
    <property type="nucleotide sequence ID" value="NZ_CP136594.1"/>
</dbReference>
<organism evidence="2 3">
    <name type="scientific">Alterisphingorhabdus coralli</name>
    <dbReference type="NCBI Taxonomy" id="3071408"/>
    <lineage>
        <taxon>Bacteria</taxon>
        <taxon>Pseudomonadati</taxon>
        <taxon>Pseudomonadota</taxon>
        <taxon>Alphaproteobacteria</taxon>
        <taxon>Sphingomonadales</taxon>
        <taxon>Sphingomonadaceae</taxon>
        <taxon>Alterisphingorhabdus (ex Yan et al. 2024)</taxon>
    </lineage>
</organism>
<dbReference type="AlphaFoldDB" id="A0AA97F8U2"/>
<evidence type="ECO:0000313" key="3">
    <source>
        <dbReference type="Proteomes" id="UP001302429"/>
    </source>
</evidence>
<feature type="domain" description="ABC-type transport auxiliary lipoprotein component" evidence="1">
    <location>
        <begin position="27"/>
        <end position="185"/>
    </location>
</feature>
<gene>
    <name evidence="2" type="ORF">RB602_00130</name>
</gene>
<sequence length="190" mass="20351">MATGLALLLSGCVSLGASGDPPEALLTLSANEPLARDSARDATTSRALIVSLPKAPRSLDTNRVPVQVDDTSIAYVEQALWVDRPTRLFQSLVMETVRARTDRLVLAIEDAQSREGTILSGELVNFGYDARSGDAVVTYDAVRRERSGEVSTRRFEEREPVGNVEAAIVGQALNSAANRVAIAIANWVGD</sequence>
<dbReference type="InterPro" id="IPR005586">
    <property type="entry name" value="ABC_trans_aux"/>
</dbReference>
<dbReference type="SUPFAM" id="SSF159594">
    <property type="entry name" value="XCC0632-like"/>
    <property type="match status" value="1"/>
</dbReference>
<proteinExistence type="predicted"/>